<dbReference type="InterPro" id="IPR007345">
    <property type="entry name" value="Polysacch_pyruvyl_Trfase"/>
</dbReference>
<dbReference type="GO" id="GO:0016740">
    <property type="term" value="F:transferase activity"/>
    <property type="evidence" value="ECO:0007669"/>
    <property type="project" value="UniProtKB-KW"/>
</dbReference>
<accession>A0A4Q2KXN6</accession>
<dbReference type="EMBL" id="SDPN01000026">
    <property type="protein sequence ID" value="RXZ68642.1"/>
    <property type="molecule type" value="Genomic_DNA"/>
</dbReference>
<protein>
    <submittedName>
        <fullName evidence="2">Polysaccharide pyruvyl transferase family protein</fullName>
    </submittedName>
</protein>
<dbReference type="Proteomes" id="UP000293865">
    <property type="component" value="Unassembled WGS sequence"/>
</dbReference>
<dbReference type="AlphaFoldDB" id="A0A4Q2KXN6"/>
<evidence type="ECO:0000259" key="1">
    <source>
        <dbReference type="Pfam" id="PF04230"/>
    </source>
</evidence>
<name>A0A4Q2KXN6_9MICO</name>
<dbReference type="OrthoDB" id="5093983at2"/>
<keyword evidence="3" id="KW-1185">Reference proteome</keyword>
<organism evidence="2 3">
    <name type="scientific">Agromyces albus</name>
    <dbReference type="NCBI Taxonomy" id="205332"/>
    <lineage>
        <taxon>Bacteria</taxon>
        <taxon>Bacillati</taxon>
        <taxon>Actinomycetota</taxon>
        <taxon>Actinomycetes</taxon>
        <taxon>Micrococcales</taxon>
        <taxon>Microbacteriaceae</taxon>
        <taxon>Agromyces</taxon>
    </lineage>
</organism>
<dbReference type="RefSeq" id="WP_129521432.1">
    <property type="nucleotide sequence ID" value="NZ_SDPN01000026.1"/>
</dbReference>
<evidence type="ECO:0000313" key="3">
    <source>
        <dbReference type="Proteomes" id="UP000293865"/>
    </source>
</evidence>
<gene>
    <name evidence="2" type="ORF">ESP51_13575</name>
</gene>
<keyword evidence="2" id="KW-0808">Transferase</keyword>
<evidence type="ECO:0000313" key="2">
    <source>
        <dbReference type="EMBL" id="RXZ68642.1"/>
    </source>
</evidence>
<sequence>MTPTILLRSSWQTVNIGDVAHSPGALRALTRHAPDARLILWPVHLDSRERSMFARAFPEVEIVDGELRPDGSATTPELAAAIAESDVLVHGSAPSLVRVDDMRRWASATGKPYGFFGVSLDPLNPIFTGTLDELETMVRSLGRDVLDERTLDVLDHAAFIYCRDSITELFLRTLDLGCPVVEFGPDATFAFDVTDEEAAAAVKDAHGLRDGEYLCVVPRVRWTPYYEMLGEPPTAQDIRRTAYNGLWVDHDLGVLAATIVDYVRRTGHQVLVAPEMAYAVGLAERHFGDALPADVRSNVHVLPRFWSAPEALTVYRDAEAIVSIECHSPLMAISQGTPAVYVRQPTDTVKGRMYDDVGASGGLVEISEGPLPVLTALRRILDDPATARANTAAVRERAHERLRSMVEHVLTCAGHEPVRIDGAIREPAEVLD</sequence>
<dbReference type="Pfam" id="PF04230">
    <property type="entry name" value="PS_pyruv_trans"/>
    <property type="match status" value="1"/>
</dbReference>
<comment type="caution">
    <text evidence="2">The sequence shown here is derived from an EMBL/GenBank/DDBJ whole genome shotgun (WGS) entry which is preliminary data.</text>
</comment>
<feature type="domain" description="Polysaccharide pyruvyl transferase" evidence="1">
    <location>
        <begin position="15"/>
        <end position="342"/>
    </location>
</feature>
<reference evidence="2 3" key="1">
    <citation type="submission" date="2019-01" db="EMBL/GenBank/DDBJ databases">
        <title>Agromyces.</title>
        <authorList>
            <person name="Li J."/>
        </authorList>
    </citation>
    <scope>NUCLEOTIDE SEQUENCE [LARGE SCALE GENOMIC DNA]</scope>
    <source>
        <strain evidence="2 3">DSM 15934</strain>
    </source>
</reference>
<proteinExistence type="predicted"/>